<dbReference type="GO" id="GO:0051301">
    <property type="term" value="P:cell division"/>
    <property type="evidence" value="ECO:0007669"/>
    <property type="project" value="UniProtKB-KW"/>
</dbReference>
<protein>
    <submittedName>
        <fullName evidence="1">Cell division protein FtsQ</fullName>
    </submittedName>
</protein>
<keyword evidence="1" id="KW-0131">Cell cycle</keyword>
<gene>
    <name evidence="1" type="ORF">CAL15_24020</name>
</gene>
<dbReference type="GO" id="GO:0016788">
    <property type="term" value="F:hydrolase activity, acting on ester bonds"/>
    <property type="evidence" value="ECO:0007669"/>
    <property type="project" value="UniProtKB-ARBA"/>
</dbReference>
<dbReference type="SUPFAM" id="SSF52266">
    <property type="entry name" value="SGNH hydrolase"/>
    <property type="match status" value="1"/>
</dbReference>
<accession>A0A1W6ZK37</accession>
<dbReference type="InterPro" id="IPR036514">
    <property type="entry name" value="SGNH_hydro_sf"/>
</dbReference>
<sequence>MLATALAGMSILMIGDSHLGAPGYLITTLHDNLTSQGAEVRTIGVCGSNAGDWTKATPGTCGGAERVGKGQIALRSGGDAKTTPISQLIATYKPNLVIVVLGDTMAGYTNTSFPKTWVWQQTTSLTKAIAATNTACVWVGPSWGTEGGKYQKNFPRVQQMSAFLNSNVSPCAYIDSLPFSKQGQWPTTDGQHYTNTGYKAWGDAISKRLVDLPAVKALQKR</sequence>
<dbReference type="EMBL" id="CP021111">
    <property type="protein sequence ID" value="ARP97164.1"/>
    <property type="molecule type" value="Genomic_DNA"/>
</dbReference>
<keyword evidence="1" id="KW-0132">Cell division</keyword>
<dbReference type="STRING" id="463040.CAL15_24020"/>
<evidence type="ECO:0000313" key="1">
    <source>
        <dbReference type="EMBL" id="ARP97164.1"/>
    </source>
</evidence>
<evidence type="ECO:0000313" key="2">
    <source>
        <dbReference type="Proteomes" id="UP000194161"/>
    </source>
</evidence>
<dbReference type="Gene3D" id="3.40.50.1110">
    <property type="entry name" value="SGNH hydrolase"/>
    <property type="match status" value="1"/>
</dbReference>
<keyword evidence="2" id="KW-1185">Reference proteome</keyword>
<dbReference type="AlphaFoldDB" id="A0A1W6ZK37"/>
<dbReference type="OrthoDB" id="8717310at2"/>
<name>A0A1W6ZK37_9BORD</name>
<dbReference type="KEGG" id="bgm:CAL15_24020"/>
<reference evidence="1 2" key="1">
    <citation type="submission" date="2017-05" db="EMBL/GenBank/DDBJ databases">
        <title>Complete and WGS of Bordetella genogroups.</title>
        <authorList>
            <person name="Spilker T."/>
            <person name="LiPuma J."/>
        </authorList>
    </citation>
    <scope>NUCLEOTIDE SEQUENCE [LARGE SCALE GENOMIC DNA]</scope>
    <source>
        <strain evidence="1 2">AU7206</strain>
    </source>
</reference>
<dbReference type="CDD" id="cd00229">
    <property type="entry name" value="SGNH_hydrolase"/>
    <property type="match status" value="1"/>
</dbReference>
<dbReference type="Proteomes" id="UP000194161">
    <property type="component" value="Chromosome"/>
</dbReference>
<organism evidence="1 2">
    <name type="scientific">Bordetella genomosp. 13</name>
    <dbReference type="NCBI Taxonomy" id="463040"/>
    <lineage>
        <taxon>Bacteria</taxon>
        <taxon>Pseudomonadati</taxon>
        <taxon>Pseudomonadota</taxon>
        <taxon>Betaproteobacteria</taxon>
        <taxon>Burkholderiales</taxon>
        <taxon>Alcaligenaceae</taxon>
        <taxon>Bordetella</taxon>
    </lineage>
</organism>
<proteinExistence type="predicted"/>
<dbReference type="RefSeq" id="WP_086080803.1">
    <property type="nucleotide sequence ID" value="NZ_CP021111.1"/>
</dbReference>